<evidence type="ECO:0000313" key="1">
    <source>
        <dbReference type="EMBL" id="KIL71162.1"/>
    </source>
</evidence>
<evidence type="ECO:0000313" key="2">
    <source>
        <dbReference type="Proteomes" id="UP000054549"/>
    </source>
</evidence>
<dbReference type="EMBL" id="KN818222">
    <property type="protein sequence ID" value="KIL71162.1"/>
    <property type="molecule type" value="Genomic_DNA"/>
</dbReference>
<dbReference type="Proteomes" id="UP000054549">
    <property type="component" value="Unassembled WGS sequence"/>
</dbReference>
<dbReference type="AlphaFoldDB" id="A0A0C2X9V3"/>
<name>A0A0C2X9V3_AMAMK</name>
<gene>
    <name evidence="1" type="ORF">M378DRAFT_154638</name>
</gene>
<dbReference type="HOGENOM" id="CLU_2903684_0_0_1"/>
<dbReference type="InParanoid" id="A0A0C2X9V3"/>
<sequence>MFKATIVTPTSPSTKHDSHRAACYKTSFPTINVDIPSILVNTYGSQETRIFSIVPPFLSGSY</sequence>
<protein>
    <submittedName>
        <fullName evidence="1">Uncharacterized protein</fullName>
    </submittedName>
</protein>
<proteinExistence type="predicted"/>
<accession>A0A0C2X9V3</accession>
<organism evidence="1 2">
    <name type="scientific">Amanita muscaria (strain Koide BX008)</name>
    <dbReference type="NCBI Taxonomy" id="946122"/>
    <lineage>
        <taxon>Eukaryota</taxon>
        <taxon>Fungi</taxon>
        <taxon>Dikarya</taxon>
        <taxon>Basidiomycota</taxon>
        <taxon>Agaricomycotina</taxon>
        <taxon>Agaricomycetes</taxon>
        <taxon>Agaricomycetidae</taxon>
        <taxon>Agaricales</taxon>
        <taxon>Pluteineae</taxon>
        <taxon>Amanitaceae</taxon>
        <taxon>Amanita</taxon>
    </lineage>
</organism>
<reference evidence="1 2" key="1">
    <citation type="submission" date="2014-04" db="EMBL/GenBank/DDBJ databases">
        <title>Evolutionary Origins and Diversification of the Mycorrhizal Mutualists.</title>
        <authorList>
            <consortium name="DOE Joint Genome Institute"/>
            <consortium name="Mycorrhizal Genomics Consortium"/>
            <person name="Kohler A."/>
            <person name="Kuo A."/>
            <person name="Nagy L.G."/>
            <person name="Floudas D."/>
            <person name="Copeland A."/>
            <person name="Barry K.W."/>
            <person name="Cichocki N."/>
            <person name="Veneault-Fourrey C."/>
            <person name="LaButti K."/>
            <person name="Lindquist E.A."/>
            <person name="Lipzen A."/>
            <person name="Lundell T."/>
            <person name="Morin E."/>
            <person name="Murat C."/>
            <person name="Riley R."/>
            <person name="Ohm R."/>
            <person name="Sun H."/>
            <person name="Tunlid A."/>
            <person name="Henrissat B."/>
            <person name="Grigoriev I.V."/>
            <person name="Hibbett D.S."/>
            <person name="Martin F."/>
        </authorList>
    </citation>
    <scope>NUCLEOTIDE SEQUENCE [LARGE SCALE GENOMIC DNA]</scope>
    <source>
        <strain evidence="1 2">Koide BX008</strain>
    </source>
</reference>
<keyword evidence="2" id="KW-1185">Reference proteome</keyword>